<sequence>MGEAEAKLKQCGNIACSSWSKSWFYRGGDRVLCRGCTVRLDNDNCCPYCQQIYRQKDRDGFDGRRWIECSECFRWVHVDCEVKAGFSAAPDLYNLRKRNDNVLYSCATCRGDDEPHDSKAAFTQTVELARLIRQQGIPGVVRRHNFIQQPQSEGHVRTTSASRKRSNISEPISQEAGEREIAQRRPTKRVRPNRLSRTGTLVSGVILPDITVPDSGSSSSSSLRTSPLSPETQTPRPVVTSLLLDRLGPIEKLLNKATRDHNASRTPRANLCRNVIDRDSSKFKPCSRISWFLRSVSDLLEHFPTSKNLPRVDLYDLYHTATETGGFNSVDDWKVVVERLNLHTDGPKSQKLLDACLRRYLAQLHPLHDSDDKDRRRPIVLRKGNGVVKIVL</sequence>
<dbReference type="InterPro" id="IPR001965">
    <property type="entry name" value="Znf_PHD"/>
</dbReference>
<name>A0A7S0CRQ2_9EUKA</name>
<dbReference type="EMBL" id="HBEM01001274">
    <property type="protein sequence ID" value="CAD8429846.1"/>
    <property type="molecule type" value="Transcribed_RNA"/>
</dbReference>
<proteinExistence type="predicted"/>
<accession>A0A7S0CRQ2</accession>
<protein>
    <recommendedName>
        <fullName evidence="5">ARID domain-containing protein</fullName>
    </recommendedName>
</protein>
<evidence type="ECO:0000256" key="3">
    <source>
        <dbReference type="ARBA" id="ARBA00022833"/>
    </source>
</evidence>
<dbReference type="AlphaFoldDB" id="A0A7S0CRQ2"/>
<dbReference type="InterPro" id="IPR036431">
    <property type="entry name" value="ARID_dom_sf"/>
</dbReference>
<feature type="compositionally biased region" description="Low complexity" evidence="4">
    <location>
        <begin position="215"/>
        <end position="230"/>
    </location>
</feature>
<dbReference type="Gene3D" id="3.30.40.10">
    <property type="entry name" value="Zinc/RING finger domain, C3HC4 (zinc finger)"/>
    <property type="match status" value="1"/>
</dbReference>
<dbReference type="GO" id="GO:0003677">
    <property type="term" value="F:DNA binding"/>
    <property type="evidence" value="ECO:0007669"/>
    <property type="project" value="InterPro"/>
</dbReference>
<evidence type="ECO:0000256" key="4">
    <source>
        <dbReference type="SAM" id="MobiDB-lite"/>
    </source>
</evidence>
<dbReference type="InterPro" id="IPR001606">
    <property type="entry name" value="ARID_dom"/>
</dbReference>
<dbReference type="SMART" id="SM00249">
    <property type="entry name" value="PHD"/>
    <property type="match status" value="1"/>
</dbReference>
<dbReference type="PROSITE" id="PS51011">
    <property type="entry name" value="ARID"/>
    <property type="match status" value="1"/>
</dbReference>
<evidence type="ECO:0000256" key="2">
    <source>
        <dbReference type="ARBA" id="ARBA00022771"/>
    </source>
</evidence>
<dbReference type="PROSITE" id="PS01359">
    <property type="entry name" value="ZF_PHD_1"/>
    <property type="match status" value="1"/>
</dbReference>
<dbReference type="PANTHER" id="PTHR34451">
    <property type="entry name" value="PHD FINGER FAMILY PROTEIN"/>
    <property type="match status" value="1"/>
</dbReference>
<dbReference type="Pfam" id="PF01388">
    <property type="entry name" value="ARID"/>
    <property type="match status" value="1"/>
</dbReference>
<feature type="compositionally biased region" description="Basic residues" evidence="4">
    <location>
        <begin position="185"/>
        <end position="194"/>
    </location>
</feature>
<dbReference type="GO" id="GO:0008270">
    <property type="term" value="F:zinc ion binding"/>
    <property type="evidence" value="ECO:0007669"/>
    <property type="project" value="UniProtKB-KW"/>
</dbReference>
<organism evidence="6">
    <name type="scientific">Amorphochlora amoebiformis</name>
    <dbReference type="NCBI Taxonomy" id="1561963"/>
    <lineage>
        <taxon>Eukaryota</taxon>
        <taxon>Sar</taxon>
        <taxon>Rhizaria</taxon>
        <taxon>Cercozoa</taxon>
        <taxon>Chlorarachniophyceae</taxon>
        <taxon>Amorphochlora</taxon>
    </lineage>
</organism>
<dbReference type="PANTHER" id="PTHR34451:SF7">
    <property type="entry name" value="PHD FINGER FAMILY PROTEIN"/>
    <property type="match status" value="1"/>
</dbReference>
<feature type="region of interest" description="Disordered" evidence="4">
    <location>
        <begin position="144"/>
        <end position="196"/>
    </location>
</feature>
<keyword evidence="3" id="KW-0862">Zinc</keyword>
<feature type="region of interest" description="Disordered" evidence="4">
    <location>
        <begin position="212"/>
        <end position="238"/>
    </location>
</feature>
<evidence type="ECO:0000259" key="5">
    <source>
        <dbReference type="PROSITE" id="PS51011"/>
    </source>
</evidence>
<evidence type="ECO:0000313" key="6">
    <source>
        <dbReference type="EMBL" id="CAD8429846.1"/>
    </source>
</evidence>
<dbReference type="InterPro" id="IPR013083">
    <property type="entry name" value="Znf_RING/FYVE/PHD"/>
</dbReference>
<dbReference type="SUPFAM" id="SSF46774">
    <property type="entry name" value="ARID-like"/>
    <property type="match status" value="1"/>
</dbReference>
<reference evidence="6" key="1">
    <citation type="submission" date="2021-01" db="EMBL/GenBank/DDBJ databases">
        <authorList>
            <person name="Corre E."/>
            <person name="Pelletier E."/>
            <person name="Niang G."/>
            <person name="Scheremetjew M."/>
            <person name="Finn R."/>
            <person name="Kale V."/>
            <person name="Holt S."/>
            <person name="Cochrane G."/>
            <person name="Meng A."/>
            <person name="Brown T."/>
            <person name="Cohen L."/>
        </authorList>
    </citation>
    <scope>NUCLEOTIDE SEQUENCE</scope>
    <source>
        <strain evidence="6">CCMP2058</strain>
    </source>
</reference>
<dbReference type="InterPro" id="IPR019786">
    <property type="entry name" value="Zinc_finger_PHD-type_CS"/>
</dbReference>
<gene>
    <name evidence="6" type="ORF">LAMO00422_LOCUS940</name>
</gene>
<feature type="compositionally biased region" description="Polar residues" evidence="4">
    <location>
        <begin position="146"/>
        <end position="161"/>
    </location>
</feature>
<keyword evidence="1" id="KW-0479">Metal-binding</keyword>
<dbReference type="Gene3D" id="1.10.150.60">
    <property type="entry name" value="ARID DNA-binding domain"/>
    <property type="match status" value="1"/>
</dbReference>
<evidence type="ECO:0000256" key="1">
    <source>
        <dbReference type="ARBA" id="ARBA00022723"/>
    </source>
</evidence>
<keyword evidence="2" id="KW-0863">Zinc-finger</keyword>
<feature type="domain" description="ARID" evidence="5">
    <location>
        <begin position="279"/>
        <end position="369"/>
    </location>
</feature>